<organism evidence="1 2">
    <name type="scientific">[Ruminococcus] lactaris</name>
    <dbReference type="NCBI Taxonomy" id="46228"/>
    <lineage>
        <taxon>Bacteria</taxon>
        <taxon>Bacillati</taxon>
        <taxon>Bacillota</taxon>
        <taxon>Clostridia</taxon>
        <taxon>Lachnospirales</taxon>
        <taxon>Lachnospiraceae</taxon>
        <taxon>Mediterraneibacter</taxon>
    </lineage>
</organism>
<evidence type="ECO:0000313" key="1">
    <source>
        <dbReference type="EMBL" id="RGK38252.1"/>
    </source>
</evidence>
<gene>
    <name evidence="1" type="ORF">DXD17_10520</name>
</gene>
<dbReference type="RefSeq" id="WP_117688421.1">
    <property type="nucleotide sequence ID" value="NZ_QSQN01000028.1"/>
</dbReference>
<dbReference type="AlphaFoldDB" id="A0A3E4LMC6"/>
<dbReference type="EMBL" id="QSQN01000028">
    <property type="protein sequence ID" value="RGK38252.1"/>
    <property type="molecule type" value="Genomic_DNA"/>
</dbReference>
<protein>
    <submittedName>
        <fullName evidence="1">Uncharacterized protein</fullName>
    </submittedName>
</protein>
<dbReference type="SUPFAM" id="SSF56317">
    <property type="entry name" value="Carbon-nitrogen hydrolase"/>
    <property type="match status" value="1"/>
</dbReference>
<dbReference type="InterPro" id="IPR036526">
    <property type="entry name" value="C-N_Hydrolase_sf"/>
</dbReference>
<dbReference type="Proteomes" id="UP000260793">
    <property type="component" value="Unassembled WGS sequence"/>
</dbReference>
<proteinExistence type="predicted"/>
<comment type="caution">
    <text evidence="1">The sequence shown here is derived from an EMBL/GenBank/DDBJ whole genome shotgun (WGS) entry which is preliminary data.</text>
</comment>
<sequence>MGNRLDKYFDWMAVLIRKVLDAEQFSDKDFQSILCDKENKKYLNLRCKFPELICESGTFKSIRRMDLKASFYERIKCTVMEEDVYSMQLLLYYMDRAIEDCFQTWIGFEDDVDFYNSLNQNLKETHIGIIKKVKCKWEHTTVNNNLRGILSKFYFIDYKKCQDFVVKNIVLDPQMIFRGEKKLFRIAISPVTREKAVIFSDPYERKNERTGARQYLFRVEGIANEDEITKKVITNIHKAGKSGADILVFPEMLGTQKMLERTIALLQKEKKKCPCLIVFPSIWKKTEADLENENKSAVVLNGERVLFEQKKYGDFWYSKDGIPIYEDINREKQDQILYVIHIEGLGRICILICYDYLEEENREKIIKNVCPTLVCSPSFSTGSFHFKILSGKYFDQNCNWVWCNTCAAEHEVKGQKEENFKIVGAITTLSKVCDLTEPGTFENVYKGRYACEKEECEQCIYYGEISLEARN</sequence>
<accession>A0A3E4LMC6</accession>
<evidence type="ECO:0000313" key="2">
    <source>
        <dbReference type="Proteomes" id="UP000260793"/>
    </source>
</evidence>
<reference evidence="1 2" key="1">
    <citation type="submission" date="2018-08" db="EMBL/GenBank/DDBJ databases">
        <title>A genome reference for cultivated species of the human gut microbiota.</title>
        <authorList>
            <person name="Zou Y."/>
            <person name="Xue W."/>
            <person name="Luo G."/>
        </authorList>
    </citation>
    <scope>NUCLEOTIDE SEQUENCE [LARGE SCALE GENOMIC DNA]</scope>
    <source>
        <strain evidence="1 2">TF11-7</strain>
    </source>
</reference>
<name>A0A3E4LMC6_9FIRM</name>
<dbReference type="Gene3D" id="3.60.110.10">
    <property type="entry name" value="Carbon-nitrogen hydrolase"/>
    <property type="match status" value="1"/>
</dbReference>